<protein>
    <submittedName>
        <fullName evidence="1">Uncharacterized protein</fullName>
    </submittedName>
</protein>
<dbReference type="EMBL" id="BGPR01000609">
    <property type="protein sequence ID" value="GBM28347.1"/>
    <property type="molecule type" value="Genomic_DNA"/>
</dbReference>
<dbReference type="Proteomes" id="UP000499080">
    <property type="component" value="Unassembled WGS sequence"/>
</dbReference>
<organism evidence="1 2">
    <name type="scientific">Araneus ventricosus</name>
    <name type="common">Orbweaver spider</name>
    <name type="synonym">Epeira ventricosa</name>
    <dbReference type="NCBI Taxonomy" id="182803"/>
    <lineage>
        <taxon>Eukaryota</taxon>
        <taxon>Metazoa</taxon>
        <taxon>Ecdysozoa</taxon>
        <taxon>Arthropoda</taxon>
        <taxon>Chelicerata</taxon>
        <taxon>Arachnida</taxon>
        <taxon>Araneae</taxon>
        <taxon>Araneomorphae</taxon>
        <taxon>Entelegynae</taxon>
        <taxon>Araneoidea</taxon>
        <taxon>Araneidae</taxon>
        <taxon>Araneus</taxon>
    </lineage>
</organism>
<sequence>MALTFLPSLKHLAAVRVALTVYNDGIIHFLDEVILREKYDLDDPFNVNIKEERWIRESQLEVRNKLSKLLPNSLENRVVHILQAIVAEIHYWIRDHFHVIKHIEKSHYKNSLRWKWEGTIDRIKTAKQLLRNESIDKRVRFVMACIYFRETDVLHLWQSMAADERQSIFHIDHNIAIRFWMEWLKENAKSPWTQCVPKYLTFDFLKRIASTSRVRVSSFFIELNTRNKILLLYCLWATERAHIDDLHLCYNLLDEAARAKIVPSFLRPIDVLCCYLDWPLQSLFLDAVNQMKSHLKRHCFEYCLHCIVYKKLMRGMQDFDYLELLRDLWNQIPDSYKEEIQKQEIFTLVRTALSYDEKTNPRPIEELLKEYIKSTVVFLD</sequence>
<accession>A0A4Y2EHQ3</accession>
<evidence type="ECO:0000313" key="2">
    <source>
        <dbReference type="Proteomes" id="UP000499080"/>
    </source>
</evidence>
<comment type="caution">
    <text evidence="1">The sequence shown here is derived from an EMBL/GenBank/DDBJ whole genome shotgun (WGS) entry which is preliminary data.</text>
</comment>
<reference evidence="1 2" key="1">
    <citation type="journal article" date="2019" name="Sci. Rep.">
        <title>Orb-weaving spider Araneus ventricosus genome elucidates the spidroin gene catalogue.</title>
        <authorList>
            <person name="Kono N."/>
            <person name="Nakamura H."/>
            <person name="Ohtoshi R."/>
            <person name="Moran D.A.P."/>
            <person name="Shinohara A."/>
            <person name="Yoshida Y."/>
            <person name="Fujiwara M."/>
            <person name="Mori M."/>
            <person name="Tomita M."/>
            <person name="Arakawa K."/>
        </authorList>
    </citation>
    <scope>NUCLEOTIDE SEQUENCE [LARGE SCALE GENOMIC DNA]</scope>
</reference>
<keyword evidence="2" id="KW-1185">Reference proteome</keyword>
<evidence type="ECO:0000313" key="1">
    <source>
        <dbReference type="EMBL" id="GBM28347.1"/>
    </source>
</evidence>
<dbReference type="OrthoDB" id="8379823at2759"/>
<dbReference type="AlphaFoldDB" id="A0A4Y2EHQ3"/>
<proteinExistence type="predicted"/>
<name>A0A4Y2EHQ3_ARAVE</name>
<gene>
    <name evidence="1" type="ORF">AVEN_229531_1</name>
</gene>